<organism evidence="2 3">
    <name type="scientific">Paractinoplanes durhamensis</name>
    <dbReference type="NCBI Taxonomy" id="113563"/>
    <lineage>
        <taxon>Bacteria</taxon>
        <taxon>Bacillati</taxon>
        <taxon>Actinomycetota</taxon>
        <taxon>Actinomycetes</taxon>
        <taxon>Micromonosporales</taxon>
        <taxon>Micromonosporaceae</taxon>
        <taxon>Paractinoplanes</taxon>
    </lineage>
</organism>
<feature type="compositionally biased region" description="Gly residues" evidence="1">
    <location>
        <begin position="76"/>
        <end position="85"/>
    </location>
</feature>
<feature type="region of interest" description="Disordered" evidence="1">
    <location>
        <begin position="1"/>
        <end position="20"/>
    </location>
</feature>
<evidence type="ECO:0000313" key="2">
    <source>
        <dbReference type="EMBL" id="GID98896.1"/>
    </source>
</evidence>
<evidence type="ECO:0000256" key="1">
    <source>
        <dbReference type="SAM" id="MobiDB-lite"/>
    </source>
</evidence>
<dbReference type="Proteomes" id="UP000637628">
    <property type="component" value="Unassembled WGS sequence"/>
</dbReference>
<name>A0ABQ3YMT6_9ACTN</name>
<accession>A0ABQ3YMT6</accession>
<reference evidence="2 3" key="1">
    <citation type="submission" date="2021-01" db="EMBL/GenBank/DDBJ databases">
        <title>Whole genome shotgun sequence of Actinoplanes durhamensis NBRC 14914.</title>
        <authorList>
            <person name="Komaki H."/>
            <person name="Tamura T."/>
        </authorList>
    </citation>
    <scope>NUCLEOTIDE SEQUENCE [LARGE SCALE GENOMIC DNA]</scope>
    <source>
        <strain evidence="2 3">NBRC 14914</strain>
    </source>
</reference>
<gene>
    <name evidence="2" type="ORF">Adu01nite_02470</name>
</gene>
<comment type="caution">
    <text evidence="2">The sequence shown here is derived from an EMBL/GenBank/DDBJ whole genome shotgun (WGS) entry which is preliminary data.</text>
</comment>
<feature type="region of interest" description="Disordered" evidence="1">
    <location>
        <begin position="44"/>
        <end position="153"/>
    </location>
</feature>
<protein>
    <submittedName>
        <fullName evidence="2">Uncharacterized protein</fullName>
    </submittedName>
</protein>
<sequence length="153" mass="16202">MVPPKPRPYPPPPTPSTADHRLLPTYSEYLATIPFPTYCGFAAMRAFPGETPPPPEQPVPQIPTPGAVAVPAGRQGARGGPGTGLSPGERSGAAPETSSSRTTAPEDTKTGERAVRIGTRGSRTDPDGAWRDRPPTTRARPPTTTHHPTLTRR</sequence>
<feature type="compositionally biased region" description="Basic and acidic residues" evidence="1">
    <location>
        <begin position="104"/>
        <end position="115"/>
    </location>
</feature>
<feature type="compositionally biased region" description="Pro residues" evidence="1">
    <location>
        <begin position="50"/>
        <end position="63"/>
    </location>
</feature>
<evidence type="ECO:0000313" key="3">
    <source>
        <dbReference type="Proteomes" id="UP000637628"/>
    </source>
</evidence>
<proteinExistence type="predicted"/>
<dbReference type="EMBL" id="BOML01000002">
    <property type="protein sequence ID" value="GID98896.1"/>
    <property type="molecule type" value="Genomic_DNA"/>
</dbReference>
<feature type="compositionally biased region" description="Pro residues" evidence="1">
    <location>
        <begin position="1"/>
        <end position="15"/>
    </location>
</feature>
<feature type="compositionally biased region" description="Low complexity" evidence="1">
    <location>
        <begin position="64"/>
        <end position="75"/>
    </location>
</feature>
<keyword evidence="3" id="KW-1185">Reference proteome</keyword>
<feature type="compositionally biased region" description="Basic and acidic residues" evidence="1">
    <location>
        <begin position="122"/>
        <end position="135"/>
    </location>
</feature>
<feature type="compositionally biased region" description="Low complexity" evidence="1">
    <location>
        <begin position="136"/>
        <end position="153"/>
    </location>
</feature>